<proteinExistence type="predicted"/>
<dbReference type="EMBL" id="BART01008612">
    <property type="protein sequence ID" value="GAG55725.1"/>
    <property type="molecule type" value="Genomic_DNA"/>
</dbReference>
<feature type="non-terminal residue" evidence="1">
    <location>
        <position position="134"/>
    </location>
</feature>
<name>X0YIG7_9ZZZZ</name>
<comment type="caution">
    <text evidence="1">The sequence shown here is derived from an EMBL/GenBank/DDBJ whole genome shotgun (WGS) entry which is preliminary data.</text>
</comment>
<gene>
    <name evidence="1" type="ORF">S01H4_19328</name>
</gene>
<dbReference type="InterPro" id="IPR024524">
    <property type="entry name" value="DUF3800"/>
</dbReference>
<accession>X0YIG7</accession>
<protein>
    <recommendedName>
        <fullName evidence="2">DUF3800 domain-containing protein</fullName>
    </recommendedName>
</protein>
<dbReference type="Pfam" id="PF12686">
    <property type="entry name" value="DUF3800"/>
    <property type="match status" value="1"/>
</dbReference>
<evidence type="ECO:0008006" key="2">
    <source>
        <dbReference type="Google" id="ProtNLM"/>
    </source>
</evidence>
<evidence type="ECO:0000313" key="1">
    <source>
        <dbReference type="EMBL" id="GAG55725.1"/>
    </source>
</evidence>
<sequence length="134" mass="15696">MTQVFNVYCDESCHLEHDHQDIMVLGAIWCSLEKTRDIACSIRNIKERNGLAQGFEIKWTKVSPGKIGFYADLIDYFFAEEDLHFRALIAGKGKLQHGAYGQSHDEWYFKMYFTMLKAIMRPNATYRIYLDIKD</sequence>
<dbReference type="AlphaFoldDB" id="X0YIG7"/>
<reference evidence="1" key="1">
    <citation type="journal article" date="2014" name="Front. Microbiol.">
        <title>High frequency of phylogenetically diverse reductive dehalogenase-homologous genes in deep subseafloor sedimentary metagenomes.</title>
        <authorList>
            <person name="Kawai M."/>
            <person name="Futagami T."/>
            <person name="Toyoda A."/>
            <person name="Takaki Y."/>
            <person name="Nishi S."/>
            <person name="Hori S."/>
            <person name="Arai W."/>
            <person name="Tsubouchi T."/>
            <person name="Morono Y."/>
            <person name="Uchiyama I."/>
            <person name="Ito T."/>
            <person name="Fujiyama A."/>
            <person name="Inagaki F."/>
            <person name="Takami H."/>
        </authorList>
    </citation>
    <scope>NUCLEOTIDE SEQUENCE</scope>
    <source>
        <strain evidence="1">Expedition CK06-06</strain>
    </source>
</reference>
<organism evidence="1">
    <name type="scientific">marine sediment metagenome</name>
    <dbReference type="NCBI Taxonomy" id="412755"/>
    <lineage>
        <taxon>unclassified sequences</taxon>
        <taxon>metagenomes</taxon>
        <taxon>ecological metagenomes</taxon>
    </lineage>
</organism>